<dbReference type="STRING" id="1182541.W9YAC6"/>
<feature type="transmembrane region" description="Helical" evidence="1">
    <location>
        <begin position="95"/>
        <end position="115"/>
    </location>
</feature>
<dbReference type="RefSeq" id="XP_007725654.1">
    <property type="nucleotide sequence ID" value="XM_007727464.1"/>
</dbReference>
<comment type="caution">
    <text evidence="2">The sequence shown here is derived from an EMBL/GenBank/DDBJ whole genome shotgun (WGS) entry which is preliminary data.</text>
</comment>
<organism evidence="2 3">
    <name type="scientific">Capronia coronata CBS 617.96</name>
    <dbReference type="NCBI Taxonomy" id="1182541"/>
    <lineage>
        <taxon>Eukaryota</taxon>
        <taxon>Fungi</taxon>
        <taxon>Dikarya</taxon>
        <taxon>Ascomycota</taxon>
        <taxon>Pezizomycotina</taxon>
        <taxon>Eurotiomycetes</taxon>
        <taxon>Chaetothyriomycetidae</taxon>
        <taxon>Chaetothyriales</taxon>
        <taxon>Herpotrichiellaceae</taxon>
        <taxon>Capronia</taxon>
    </lineage>
</organism>
<feature type="transmembrane region" description="Helical" evidence="1">
    <location>
        <begin position="20"/>
        <end position="43"/>
    </location>
</feature>
<dbReference type="AlphaFoldDB" id="W9YAC6"/>
<accession>W9YAC6</accession>
<dbReference type="PANTHER" id="PTHR39605:SF1">
    <property type="entry name" value="MAJOR FACILITATOR SUPERFAMILY (MFS) PROFILE DOMAIN-CONTAINING PROTEIN"/>
    <property type="match status" value="1"/>
</dbReference>
<proteinExistence type="predicted"/>
<dbReference type="EMBL" id="AMWN01000005">
    <property type="protein sequence ID" value="EXJ86216.1"/>
    <property type="molecule type" value="Genomic_DNA"/>
</dbReference>
<evidence type="ECO:0000313" key="2">
    <source>
        <dbReference type="EMBL" id="EXJ86216.1"/>
    </source>
</evidence>
<sequence length="151" mass="16588">MIISALAKDIHPATDVEVYFCRSLGFSLTLIALIVLFFTGSIPLSSSISEPVSLEDNDPKAPYAVPILRITTMFHGLSTIYCYMRYMNFGQTGYMLGAIGYGAIGSLGLWCVIFGTSGGRISKRTGADKRMTGFPFKNIMAYDKKKDRKMG</sequence>
<keyword evidence="3" id="KW-1185">Reference proteome</keyword>
<name>W9YAC6_9EURO</name>
<keyword evidence="1" id="KW-0472">Membrane</keyword>
<dbReference type="GeneID" id="19161453"/>
<gene>
    <name evidence="2" type="ORF">A1O1_06586</name>
</gene>
<dbReference type="OrthoDB" id="2550114at2759"/>
<dbReference type="HOGENOM" id="CLU_103432_0_0_1"/>
<dbReference type="PANTHER" id="PTHR39605">
    <property type="entry name" value="MAJOR FACILITATOR SUPERFAMILY (MFS) PROFILE DOMAIN-CONTAINING PROTEIN"/>
    <property type="match status" value="1"/>
</dbReference>
<evidence type="ECO:0000313" key="3">
    <source>
        <dbReference type="Proteomes" id="UP000019484"/>
    </source>
</evidence>
<dbReference type="Proteomes" id="UP000019484">
    <property type="component" value="Unassembled WGS sequence"/>
</dbReference>
<protein>
    <submittedName>
        <fullName evidence="2">Uncharacterized protein</fullName>
    </submittedName>
</protein>
<keyword evidence="1" id="KW-1133">Transmembrane helix</keyword>
<evidence type="ECO:0000256" key="1">
    <source>
        <dbReference type="SAM" id="Phobius"/>
    </source>
</evidence>
<keyword evidence="1" id="KW-0812">Transmembrane</keyword>
<reference evidence="2 3" key="1">
    <citation type="submission" date="2013-03" db="EMBL/GenBank/DDBJ databases">
        <title>The Genome Sequence of Capronia coronata CBS 617.96.</title>
        <authorList>
            <consortium name="The Broad Institute Genomics Platform"/>
            <person name="Cuomo C."/>
            <person name="de Hoog S."/>
            <person name="Gorbushina A."/>
            <person name="Walker B."/>
            <person name="Young S.K."/>
            <person name="Zeng Q."/>
            <person name="Gargeya S."/>
            <person name="Fitzgerald M."/>
            <person name="Haas B."/>
            <person name="Abouelleil A."/>
            <person name="Allen A.W."/>
            <person name="Alvarado L."/>
            <person name="Arachchi H.M."/>
            <person name="Berlin A.M."/>
            <person name="Chapman S.B."/>
            <person name="Gainer-Dewar J."/>
            <person name="Goldberg J."/>
            <person name="Griggs A."/>
            <person name="Gujja S."/>
            <person name="Hansen M."/>
            <person name="Howarth C."/>
            <person name="Imamovic A."/>
            <person name="Ireland A."/>
            <person name="Larimer J."/>
            <person name="McCowan C."/>
            <person name="Murphy C."/>
            <person name="Pearson M."/>
            <person name="Poon T.W."/>
            <person name="Priest M."/>
            <person name="Roberts A."/>
            <person name="Saif S."/>
            <person name="Shea T."/>
            <person name="Sisk P."/>
            <person name="Sykes S."/>
            <person name="Wortman J."/>
            <person name="Nusbaum C."/>
            <person name="Birren B."/>
        </authorList>
    </citation>
    <scope>NUCLEOTIDE SEQUENCE [LARGE SCALE GENOMIC DNA]</scope>
    <source>
        <strain evidence="2 3">CBS 617.96</strain>
    </source>
</reference>